<dbReference type="InterPro" id="IPR050583">
    <property type="entry name" value="Mycobacterial_A85_antigen"/>
</dbReference>
<keyword evidence="1" id="KW-0812">Transmembrane</keyword>
<protein>
    <submittedName>
        <fullName evidence="2">Enterochelin esterase-like enzyme</fullName>
    </submittedName>
</protein>
<dbReference type="PANTHER" id="PTHR48098">
    <property type="entry name" value="ENTEROCHELIN ESTERASE-RELATED"/>
    <property type="match status" value="1"/>
</dbReference>
<feature type="transmembrane region" description="Helical" evidence="1">
    <location>
        <begin position="39"/>
        <end position="60"/>
    </location>
</feature>
<keyword evidence="1" id="KW-0472">Membrane</keyword>
<reference evidence="2 3" key="1">
    <citation type="submission" date="2020-08" db="EMBL/GenBank/DDBJ databases">
        <title>Genomic Encyclopedia of Type Strains, Phase IV (KMG-IV): sequencing the most valuable type-strain genomes for metagenomic binning, comparative biology and taxonomic classification.</title>
        <authorList>
            <person name="Goeker M."/>
        </authorList>
    </citation>
    <scope>NUCLEOTIDE SEQUENCE [LARGE SCALE GENOMIC DNA]</scope>
    <source>
        <strain evidence="2 3">DSM 44197</strain>
    </source>
</reference>
<dbReference type="Gene3D" id="3.40.50.1820">
    <property type="entry name" value="alpha/beta hydrolase"/>
    <property type="match status" value="1"/>
</dbReference>
<evidence type="ECO:0000313" key="2">
    <source>
        <dbReference type="EMBL" id="MBA8951448.1"/>
    </source>
</evidence>
<keyword evidence="3" id="KW-1185">Reference proteome</keyword>
<evidence type="ECO:0000313" key="3">
    <source>
        <dbReference type="Proteomes" id="UP000572680"/>
    </source>
</evidence>
<dbReference type="AlphaFoldDB" id="A0A7W3QLY1"/>
<dbReference type="RefSeq" id="WP_182843769.1">
    <property type="nucleotide sequence ID" value="NZ_BAAALP010000004.1"/>
</dbReference>
<feature type="transmembrane region" description="Helical" evidence="1">
    <location>
        <begin position="6"/>
        <end position="27"/>
    </location>
</feature>
<name>A0A7W3QLY1_ACTNM</name>
<dbReference type="SUPFAM" id="SSF53474">
    <property type="entry name" value="alpha/beta-Hydrolases"/>
    <property type="match status" value="1"/>
</dbReference>
<proteinExistence type="predicted"/>
<dbReference type="InterPro" id="IPR000801">
    <property type="entry name" value="Esterase-like"/>
</dbReference>
<evidence type="ECO:0000256" key="1">
    <source>
        <dbReference type="SAM" id="Phobius"/>
    </source>
</evidence>
<comment type="caution">
    <text evidence="2">The sequence shown here is derived from an EMBL/GenBank/DDBJ whole genome shotgun (WGS) entry which is preliminary data.</text>
</comment>
<sequence>MGLTSWSLLGLLALLTFGCMAATVWGWSRLAKPGPVRAAARLGVLVGTQVVVLLTLLTGVNKHYLFYDSWQGLMGAAGGDARQKQQTGRHHAVAAGNLRDGRVAASRADLKPRTDLNPAKGKPEKVGRVDYMTIQGVRTGIESEAYVYLPPQYFQPGYAQKRLPVALYIAGYPAANRLTWIQNGHIPEEVLNLGKAGKVKPMIHVMMRPTVHEGWDTECADVPGGPKVETFFAQDVPEAVMGAYRTARDRQGWGVAGYSAGGYCAVKLAMLHSDRFVAGATLGGHFRAILDTTTRQLYDRSKELRQRNNLIWRLENLPQPPVSIMVGSALVGEKTYKDAQKFMAAARPPLRVDKVLLPTGGHNFKTFRKYIPPTLEWMSDHLKGE</sequence>
<gene>
    <name evidence="2" type="ORF">HNR61_003079</name>
</gene>
<dbReference type="EMBL" id="JACJIA010000003">
    <property type="protein sequence ID" value="MBA8951448.1"/>
    <property type="molecule type" value="Genomic_DNA"/>
</dbReference>
<dbReference type="PANTHER" id="PTHR48098:SF1">
    <property type="entry name" value="DIACYLGLYCEROL ACYLTRANSFERASE_MYCOLYLTRANSFERASE AG85A"/>
    <property type="match status" value="1"/>
</dbReference>
<dbReference type="Pfam" id="PF00756">
    <property type="entry name" value="Esterase"/>
    <property type="match status" value="1"/>
</dbReference>
<dbReference type="Proteomes" id="UP000572680">
    <property type="component" value="Unassembled WGS sequence"/>
</dbReference>
<keyword evidence="1" id="KW-1133">Transmembrane helix</keyword>
<dbReference type="InterPro" id="IPR029058">
    <property type="entry name" value="AB_hydrolase_fold"/>
</dbReference>
<organism evidence="2 3">
    <name type="scientific">Actinomadura namibiensis</name>
    <dbReference type="NCBI Taxonomy" id="182080"/>
    <lineage>
        <taxon>Bacteria</taxon>
        <taxon>Bacillati</taxon>
        <taxon>Actinomycetota</taxon>
        <taxon>Actinomycetes</taxon>
        <taxon>Streptosporangiales</taxon>
        <taxon>Thermomonosporaceae</taxon>
        <taxon>Actinomadura</taxon>
    </lineage>
</organism>
<dbReference type="GO" id="GO:0016747">
    <property type="term" value="F:acyltransferase activity, transferring groups other than amino-acyl groups"/>
    <property type="evidence" value="ECO:0007669"/>
    <property type="project" value="TreeGrafter"/>
</dbReference>
<accession>A0A7W3QLY1</accession>